<dbReference type="InterPro" id="IPR015915">
    <property type="entry name" value="Kelch-typ_b-propeller"/>
</dbReference>
<accession>A0A9W4WN19</accession>
<name>A0A9W4WN19_9GLOM</name>
<evidence type="ECO:0000256" key="1">
    <source>
        <dbReference type="ARBA" id="ARBA00022441"/>
    </source>
</evidence>
<dbReference type="Pfam" id="PF24681">
    <property type="entry name" value="Kelch_KLHDC2_KLHL20_DRC7"/>
    <property type="match status" value="1"/>
</dbReference>
<reference evidence="4" key="1">
    <citation type="submission" date="2022-08" db="EMBL/GenBank/DDBJ databases">
        <authorList>
            <person name="Kallberg Y."/>
            <person name="Tangrot J."/>
            <person name="Rosling A."/>
        </authorList>
    </citation>
    <scope>NUCLEOTIDE SEQUENCE</scope>
    <source>
        <strain evidence="4">Wild A</strain>
    </source>
</reference>
<dbReference type="AlphaFoldDB" id="A0A9W4WN19"/>
<evidence type="ECO:0000313" key="5">
    <source>
        <dbReference type="Proteomes" id="UP001153678"/>
    </source>
</evidence>
<keyword evidence="1" id="KW-0880">Kelch repeat</keyword>
<dbReference type="Proteomes" id="UP001153678">
    <property type="component" value="Unassembled WGS sequence"/>
</dbReference>
<evidence type="ECO:0000256" key="3">
    <source>
        <dbReference type="SAM" id="SignalP"/>
    </source>
</evidence>
<keyword evidence="3" id="KW-0732">Signal</keyword>
<feature type="signal peptide" evidence="3">
    <location>
        <begin position="1"/>
        <end position="22"/>
    </location>
</feature>
<evidence type="ECO:0000256" key="2">
    <source>
        <dbReference type="ARBA" id="ARBA00022737"/>
    </source>
</evidence>
<organism evidence="4 5">
    <name type="scientific">Funneliformis geosporum</name>
    <dbReference type="NCBI Taxonomy" id="1117311"/>
    <lineage>
        <taxon>Eukaryota</taxon>
        <taxon>Fungi</taxon>
        <taxon>Fungi incertae sedis</taxon>
        <taxon>Mucoromycota</taxon>
        <taxon>Glomeromycotina</taxon>
        <taxon>Glomeromycetes</taxon>
        <taxon>Glomerales</taxon>
        <taxon>Glomeraceae</taxon>
        <taxon>Funneliformis</taxon>
    </lineage>
</organism>
<comment type="caution">
    <text evidence="4">The sequence shown here is derived from an EMBL/GenBank/DDBJ whole genome shotgun (WGS) entry which is preliminary data.</text>
</comment>
<dbReference type="Gene3D" id="2.120.10.80">
    <property type="entry name" value="Kelch-type beta propeller"/>
    <property type="match status" value="1"/>
</dbReference>
<keyword evidence="2" id="KW-0677">Repeat</keyword>
<sequence length="309" mass="35273">MDCKKYNIFIFMLSYLIFRVVSFTPEGRLAHSSVLVGNKLYFLGGRVSKSCTNQVFYLDLSQSFDLTTPPWISLTQNAGIPFKSCWGTALLNDKEQTIYLFGGLMRNDLNQDAFVSNVYSFNLNSLLWNVPTVEGTPPKRRRNMKGVIDNTGKIYIFGGGTNNAIGSEAEIYFNDMVILNTVELSWVINTDNQPNSSHTYTATLLSNGVIVYIGGKISKKEKQEEKLRFAKGKYRCVGAERKEQYSEAEVSLKIWLIEFQKDGIAITPKMVKTHMKEILINQSRYSLQRKTKIRQKLPIHLDDKLLEFQ</sequence>
<dbReference type="EMBL" id="CAMKVN010001166">
    <property type="protein sequence ID" value="CAI2174133.1"/>
    <property type="molecule type" value="Genomic_DNA"/>
</dbReference>
<proteinExistence type="predicted"/>
<dbReference type="OrthoDB" id="2401218at2759"/>
<evidence type="ECO:0000313" key="4">
    <source>
        <dbReference type="EMBL" id="CAI2174133.1"/>
    </source>
</evidence>
<feature type="chain" id="PRO_5040883402" evidence="3">
    <location>
        <begin position="23"/>
        <end position="309"/>
    </location>
</feature>
<gene>
    <name evidence="4" type="ORF">FWILDA_LOCUS6438</name>
</gene>
<keyword evidence="5" id="KW-1185">Reference proteome</keyword>
<dbReference type="SUPFAM" id="SSF117281">
    <property type="entry name" value="Kelch motif"/>
    <property type="match status" value="1"/>
</dbReference>
<dbReference type="PANTHER" id="PTHR46093:SF18">
    <property type="entry name" value="FIBRONECTIN TYPE-III DOMAIN-CONTAINING PROTEIN"/>
    <property type="match status" value="1"/>
</dbReference>
<dbReference type="PANTHER" id="PTHR46093">
    <property type="entry name" value="ACYL-COA-BINDING DOMAIN-CONTAINING PROTEIN 5"/>
    <property type="match status" value="1"/>
</dbReference>
<protein>
    <submittedName>
        <fullName evidence="4">16954_t:CDS:1</fullName>
    </submittedName>
</protein>